<organism evidence="2 3">
    <name type="scientific">Solanum tuberosum</name>
    <name type="common">Potato</name>
    <dbReference type="NCBI Taxonomy" id="4113"/>
    <lineage>
        <taxon>Eukaryota</taxon>
        <taxon>Viridiplantae</taxon>
        <taxon>Streptophyta</taxon>
        <taxon>Embryophyta</taxon>
        <taxon>Tracheophyta</taxon>
        <taxon>Spermatophyta</taxon>
        <taxon>Magnoliopsida</taxon>
        <taxon>eudicotyledons</taxon>
        <taxon>Gunneridae</taxon>
        <taxon>Pentapetalae</taxon>
        <taxon>asterids</taxon>
        <taxon>lamiids</taxon>
        <taxon>Solanales</taxon>
        <taxon>Solanaceae</taxon>
        <taxon>Solanoideae</taxon>
        <taxon>Solaneae</taxon>
        <taxon>Solanum</taxon>
    </lineage>
</organism>
<evidence type="ECO:0000313" key="3">
    <source>
        <dbReference type="Proteomes" id="UP000011115"/>
    </source>
</evidence>
<sequence length="76" mass="8381">MFNKIPTIESQNLKESVLATLSISSDSIDCVSNDDAPQQMNIVEKEKKELAGSSRQNPIPVDLNNSINHKVLNAEE</sequence>
<name>M0ZYG8_SOLTU</name>
<accession>M0ZYG8</accession>
<keyword evidence="3" id="KW-1185">Reference proteome</keyword>
<reference evidence="3" key="1">
    <citation type="journal article" date="2011" name="Nature">
        <title>Genome sequence and analysis of the tuber crop potato.</title>
        <authorList>
            <consortium name="The Potato Genome Sequencing Consortium"/>
        </authorList>
    </citation>
    <scope>NUCLEOTIDE SEQUENCE [LARGE SCALE GENOMIC DNA]</scope>
    <source>
        <strain evidence="3">cv. DM1-3 516 R44</strain>
    </source>
</reference>
<evidence type="ECO:0000313" key="2">
    <source>
        <dbReference type="EnsemblPlants" id="PGSC0003DMT400010715"/>
    </source>
</evidence>
<dbReference type="Gramene" id="PGSC0003DMT400010715">
    <property type="protein sequence ID" value="PGSC0003DMT400010715"/>
    <property type="gene ID" value="PGSC0003DMG400004179"/>
</dbReference>
<protein>
    <submittedName>
        <fullName evidence="2">Uncharacterized protein</fullName>
    </submittedName>
</protein>
<dbReference type="HOGENOM" id="CLU_2659375_0_0_1"/>
<dbReference type="InParanoid" id="M0ZYG8"/>
<feature type="region of interest" description="Disordered" evidence="1">
    <location>
        <begin position="51"/>
        <end position="76"/>
    </location>
</feature>
<dbReference type="PaxDb" id="4113-PGSC0003DMT400010715"/>
<reference evidence="2" key="2">
    <citation type="submission" date="2015-06" db="UniProtKB">
        <authorList>
            <consortium name="EnsemblPlants"/>
        </authorList>
    </citation>
    <scope>IDENTIFICATION</scope>
    <source>
        <strain evidence="2">DM1-3 516 R44</strain>
    </source>
</reference>
<dbReference type="EnsemblPlants" id="PGSC0003DMT400010715">
    <property type="protein sequence ID" value="PGSC0003DMT400010715"/>
    <property type="gene ID" value="PGSC0003DMG400004179"/>
</dbReference>
<dbReference type="AlphaFoldDB" id="M0ZYG8"/>
<feature type="compositionally biased region" description="Polar residues" evidence="1">
    <location>
        <begin position="53"/>
        <end position="68"/>
    </location>
</feature>
<dbReference type="Proteomes" id="UP000011115">
    <property type="component" value="Unassembled WGS sequence"/>
</dbReference>
<proteinExistence type="predicted"/>
<evidence type="ECO:0000256" key="1">
    <source>
        <dbReference type="SAM" id="MobiDB-lite"/>
    </source>
</evidence>